<reference evidence="3" key="1">
    <citation type="submission" date="2019-02" db="EMBL/GenBank/DDBJ databases">
        <title>Deep-cultivation of Planctomycetes and their phenomic and genomic characterization uncovers novel biology.</title>
        <authorList>
            <person name="Wiegand S."/>
            <person name="Jogler M."/>
            <person name="Boedeker C."/>
            <person name="Pinto D."/>
            <person name="Vollmers J."/>
            <person name="Rivas-Marin E."/>
            <person name="Kohn T."/>
            <person name="Peeters S.H."/>
            <person name="Heuer A."/>
            <person name="Rast P."/>
            <person name="Oberbeckmann S."/>
            <person name="Bunk B."/>
            <person name="Jeske O."/>
            <person name="Meyerdierks A."/>
            <person name="Storesund J.E."/>
            <person name="Kallscheuer N."/>
            <person name="Luecker S."/>
            <person name="Lage O.M."/>
            <person name="Pohl T."/>
            <person name="Merkel B.J."/>
            <person name="Hornburger P."/>
            <person name="Mueller R.-W."/>
            <person name="Bruemmer F."/>
            <person name="Labrenz M."/>
            <person name="Spormann A.M."/>
            <person name="Op den Camp H."/>
            <person name="Overmann J."/>
            <person name="Amann R."/>
            <person name="Jetten M.S.M."/>
            <person name="Mascher T."/>
            <person name="Medema M.H."/>
            <person name="Devos D.P."/>
            <person name="Kaster A.-K."/>
            <person name="Ovreas L."/>
            <person name="Rohde M."/>
            <person name="Galperin M.Y."/>
            <person name="Jogler C."/>
        </authorList>
    </citation>
    <scope>NUCLEOTIDE SEQUENCE [LARGE SCALE GENOMIC DNA]</scope>
    <source>
        <strain evidence="3">Pan97</strain>
    </source>
</reference>
<dbReference type="EMBL" id="CP036289">
    <property type="protein sequence ID" value="QDU74985.1"/>
    <property type="molecule type" value="Genomic_DNA"/>
</dbReference>
<evidence type="ECO:0000256" key="1">
    <source>
        <dbReference type="SAM" id="SignalP"/>
    </source>
</evidence>
<evidence type="ECO:0000313" key="2">
    <source>
        <dbReference type="EMBL" id="QDU74985.1"/>
    </source>
</evidence>
<protein>
    <recommendedName>
        <fullName evidence="4">Carboxypeptidase regulatory-like domain-containing protein</fullName>
    </recommendedName>
</protein>
<dbReference type="OrthoDB" id="285058at2"/>
<dbReference type="RefSeq" id="WP_144972014.1">
    <property type="nucleotide sequence ID" value="NZ_CP036289.1"/>
</dbReference>
<sequence precursor="true">MKRFCIALFALVAVLPLVGCGSSGNSTVTGTITTTDGQVVSGGRITFTSVSPPISASSRIAPDGSYELSSVQPGDGAPAGNYQVAIVSKISSVGGDRNGRSVATSKSLVHEKYADVQTSELTAQVKPGANTIDFQVEPPK</sequence>
<dbReference type="KEGG" id="bvo:Pan97_20050"/>
<gene>
    <name evidence="2" type="ORF">Pan97_20050</name>
</gene>
<keyword evidence="1" id="KW-0732">Signal</keyword>
<organism evidence="2 3">
    <name type="scientific">Bremerella volcania</name>
    <dbReference type="NCBI Taxonomy" id="2527984"/>
    <lineage>
        <taxon>Bacteria</taxon>
        <taxon>Pseudomonadati</taxon>
        <taxon>Planctomycetota</taxon>
        <taxon>Planctomycetia</taxon>
        <taxon>Pirellulales</taxon>
        <taxon>Pirellulaceae</taxon>
        <taxon>Bremerella</taxon>
    </lineage>
</organism>
<name>A0A518C6Y1_9BACT</name>
<accession>A0A518C6Y1</accession>
<dbReference type="Proteomes" id="UP000318626">
    <property type="component" value="Chromosome"/>
</dbReference>
<evidence type="ECO:0008006" key="4">
    <source>
        <dbReference type="Google" id="ProtNLM"/>
    </source>
</evidence>
<evidence type="ECO:0000313" key="3">
    <source>
        <dbReference type="Proteomes" id="UP000318626"/>
    </source>
</evidence>
<proteinExistence type="predicted"/>
<feature type="signal peptide" evidence="1">
    <location>
        <begin position="1"/>
        <end position="19"/>
    </location>
</feature>
<feature type="chain" id="PRO_5022138903" description="Carboxypeptidase regulatory-like domain-containing protein" evidence="1">
    <location>
        <begin position="20"/>
        <end position="140"/>
    </location>
</feature>
<dbReference type="AlphaFoldDB" id="A0A518C6Y1"/>
<keyword evidence="3" id="KW-1185">Reference proteome</keyword>